<dbReference type="GO" id="GO:0004525">
    <property type="term" value="F:ribonuclease III activity"/>
    <property type="evidence" value="ECO:0007669"/>
    <property type="project" value="InterPro"/>
</dbReference>
<sequence length="104" mass="11974">LPPQVLYVERILDYNFTRKLLLVEALTHPTYQQNLGTVSYERLEFLGDSILDIICTDYLYRAEGKNYSPGHMHMRKSAMVNAHMLAFLCLRASTDISAQIPRPD</sequence>
<dbReference type="GO" id="GO:0005634">
    <property type="term" value="C:nucleus"/>
    <property type="evidence" value="ECO:0007669"/>
    <property type="project" value="TreeGrafter"/>
</dbReference>
<dbReference type="GO" id="GO:0003723">
    <property type="term" value="F:RNA binding"/>
    <property type="evidence" value="ECO:0007669"/>
    <property type="project" value="TreeGrafter"/>
</dbReference>
<keyword evidence="1" id="KW-0378">Hydrolase</keyword>
<dbReference type="InterPro" id="IPR000999">
    <property type="entry name" value="RNase_III_dom"/>
</dbReference>
<feature type="domain" description="RNase III" evidence="2">
    <location>
        <begin position="5"/>
        <end position="60"/>
    </location>
</feature>
<feature type="non-terminal residue" evidence="3">
    <location>
        <position position="104"/>
    </location>
</feature>
<evidence type="ECO:0000313" key="4">
    <source>
        <dbReference type="Proteomes" id="UP000297245"/>
    </source>
</evidence>
<dbReference type="Pfam" id="PF00636">
    <property type="entry name" value="Ribonuclease_3"/>
    <property type="match status" value="1"/>
</dbReference>
<dbReference type="EMBL" id="ML179714">
    <property type="protein sequence ID" value="THU82688.1"/>
    <property type="molecule type" value="Genomic_DNA"/>
</dbReference>
<evidence type="ECO:0000259" key="2">
    <source>
        <dbReference type="PROSITE" id="PS50142"/>
    </source>
</evidence>
<reference evidence="3 4" key="1">
    <citation type="journal article" date="2019" name="Nat. Ecol. Evol.">
        <title>Megaphylogeny resolves global patterns of mushroom evolution.</title>
        <authorList>
            <person name="Varga T."/>
            <person name="Krizsan K."/>
            <person name="Foldi C."/>
            <person name="Dima B."/>
            <person name="Sanchez-Garcia M."/>
            <person name="Sanchez-Ramirez S."/>
            <person name="Szollosi G.J."/>
            <person name="Szarkandi J.G."/>
            <person name="Papp V."/>
            <person name="Albert L."/>
            <person name="Andreopoulos W."/>
            <person name="Angelini C."/>
            <person name="Antonin V."/>
            <person name="Barry K.W."/>
            <person name="Bougher N.L."/>
            <person name="Buchanan P."/>
            <person name="Buyck B."/>
            <person name="Bense V."/>
            <person name="Catcheside P."/>
            <person name="Chovatia M."/>
            <person name="Cooper J."/>
            <person name="Damon W."/>
            <person name="Desjardin D."/>
            <person name="Finy P."/>
            <person name="Geml J."/>
            <person name="Haridas S."/>
            <person name="Hughes K."/>
            <person name="Justo A."/>
            <person name="Karasinski D."/>
            <person name="Kautmanova I."/>
            <person name="Kiss B."/>
            <person name="Kocsube S."/>
            <person name="Kotiranta H."/>
            <person name="LaButti K.M."/>
            <person name="Lechner B.E."/>
            <person name="Liimatainen K."/>
            <person name="Lipzen A."/>
            <person name="Lukacs Z."/>
            <person name="Mihaltcheva S."/>
            <person name="Morgado L.N."/>
            <person name="Niskanen T."/>
            <person name="Noordeloos M.E."/>
            <person name="Ohm R.A."/>
            <person name="Ortiz-Santana B."/>
            <person name="Ovrebo C."/>
            <person name="Racz N."/>
            <person name="Riley R."/>
            <person name="Savchenko A."/>
            <person name="Shiryaev A."/>
            <person name="Soop K."/>
            <person name="Spirin V."/>
            <person name="Szebenyi C."/>
            <person name="Tomsovsky M."/>
            <person name="Tulloss R.E."/>
            <person name="Uehling J."/>
            <person name="Grigoriev I.V."/>
            <person name="Vagvolgyi C."/>
            <person name="Papp T."/>
            <person name="Martin F.M."/>
            <person name="Miettinen O."/>
            <person name="Hibbett D.S."/>
            <person name="Nagy L.G."/>
        </authorList>
    </citation>
    <scope>NUCLEOTIDE SEQUENCE [LARGE SCALE GENOMIC DNA]</scope>
    <source>
        <strain evidence="3 4">CBS 962.96</strain>
    </source>
</reference>
<dbReference type="CDD" id="cd00593">
    <property type="entry name" value="RIBOc"/>
    <property type="match status" value="1"/>
</dbReference>
<gene>
    <name evidence="3" type="ORF">K435DRAFT_602104</name>
</gene>
<dbReference type="PROSITE" id="PS50142">
    <property type="entry name" value="RNASE_3_2"/>
    <property type="match status" value="1"/>
</dbReference>
<dbReference type="InterPro" id="IPR036389">
    <property type="entry name" value="RNase_III_sf"/>
</dbReference>
<keyword evidence="4" id="KW-1185">Reference proteome</keyword>
<evidence type="ECO:0000313" key="3">
    <source>
        <dbReference type="EMBL" id="THU82688.1"/>
    </source>
</evidence>
<dbReference type="AlphaFoldDB" id="A0A4S8L3U8"/>
<dbReference type="PANTHER" id="PTHR14950">
    <property type="entry name" value="DICER-RELATED"/>
    <property type="match status" value="1"/>
</dbReference>
<dbReference type="OrthoDB" id="416741at2759"/>
<dbReference type="PROSITE" id="PS00517">
    <property type="entry name" value="RNASE_3_1"/>
    <property type="match status" value="1"/>
</dbReference>
<dbReference type="GO" id="GO:0005737">
    <property type="term" value="C:cytoplasm"/>
    <property type="evidence" value="ECO:0007669"/>
    <property type="project" value="TreeGrafter"/>
</dbReference>
<dbReference type="GO" id="GO:0030422">
    <property type="term" value="P:siRNA processing"/>
    <property type="evidence" value="ECO:0007669"/>
    <property type="project" value="TreeGrafter"/>
</dbReference>
<proteinExistence type="predicted"/>
<protein>
    <submittedName>
        <fullName evidence="3">Ribonuclease III</fullName>
    </submittedName>
</protein>
<accession>A0A4S8L3U8</accession>
<dbReference type="SUPFAM" id="SSF69065">
    <property type="entry name" value="RNase III domain-like"/>
    <property type="match status" value="1"/>
</dbReference>
<evidence type="ECO:0000256" key="1">
    <source>
        <dbReference type="ARBA" id="ARBA00022801"/>
    </source>
</evidence>
<organism evidence="3 4">
    <name type="scientific">Dendrothele bispora (strain CBS 962.96)</name>
    <dbReference type="NCBI Taxonomy" id="1314807"/>
    <lineage>
        <taxon>Eukaryota</taxon>
        <taxon>Fungi</taxon>
        <taxon>Dikarya</taxon>
        <taxon>Basidiomycota</taxon>
        <taxon>Agaricomycotina</taxon>
        <taxon>Agaricomycetes</taxon>
        <taxon>Agaricomycetidae</taxon>
        <taxon>Agaricales</taxon>
        <taxon>Agaricales incertae sedis</taxon>
        <taxon>Dendrothele</taxon>
    </lineage>
</organism>
<name>A0A4S8L3U8_DENBC</name>
<feature type="non-terminal residue" evidence="3">
    <location>
        <position position="1"/>
    </location>
</feature>
<dbReference type="Gene3D" id="1.10.1520.10">
    <property type="entry name" value="Ribonuclease III domain"/>
    <property type="match status" value="1"/>
</dbReference>
<dbReference type="Proteomes" id="UP000297245">
    <property type="component" value="Unassembled WGS sequence"/>
</dbReference>
<dbReference type="PANTHER" id="PTHR14950:SF37">
    <property type="entry name" value="ENDORIBONUCLEASE DICER"/>
    <property type="match status" value="1"/>
</dbReference>